<reference evidence="1 2" key="1">
    <citation type="journal article" date="2021" name="Elife">
        <title>Chloroplast acquisition without the gene transfer in kleptoplastic sea slugs, Plakobranchus ocellatus.</title>
        <authorList>
            <person name="Maeda T."/>
            <person name="Takahashi S."/>
            <person name="Yoshida T."/>
            <person name="Shimamura S."/>
            <person name="Takaki Y."/>
            <person name="Nagai Y."/>
            <person name="Toyoda A."/>
            <person name="Suzuki Y."/>
            <person name="Arimoto A."/>
            <person name="Ishii H."/>
            <person name="Satoh N."/>
            <person name="Nishiyama T."/>
            <person name="Hasebe M."/>
            <person name="Maruyama T."/>
            <person name="Minagawa J."/>
            <person name="Obokata J."/>
            <person name="Shigenobu S."/>
        </authorList>
    </citation>
    <scope>NUCLEOTIDE SEQUENCE [LARGE SCALE GENOMIC DNA]</scope>
</reference>
<comment type="caution">
    <text evidence="1">The sequence shown here is derived from an EMBL/GenBank/DDBJ whole genome shotgun (WGS) entry which is preliminary data.</text>
</comment>
<evidence type="ECO:0000313" key="2">
    <source>
        <dbReference type="Proteomes" id="UP000735302"/>
    </source>
</evidence>
<dbReference type="Proteomes" id="UP000735302">
    <property type="component" value="Unassembled WGS sequence"/>
</dbReference>
<sequence>MLSTRLNRHPSASADEGPEKLNIIDALVLARAHRPHRKATDCKGRPTLEATRLVMAYLKDWCRSYCVLPTNQLAFPLTNRATDVRPGCKTQRIAPTLRQDESRSRLGVLSYQRNRLFSNMYSQRITPNPRLNERCSRLDMLSHQKT</sequence>
<keyword evidence="2" id="KW-1185">Reference proteome</keyword>
<dbReference type="AlphaFoldDB" id="A0AAV4CKD0"/>
<organism evidence="1 2">
    <name type="scientific">Plakobranchus ocellatus</name>
    <dbReference type="NCBI Taxonomy" id="259542"/>
    <lineage>
        <taxon>Eukaryota</taxon>
        <taxon>Metazoa</taxon>
        <taxon>Spiralia</taxon>
        <taxon>Lophotrochozoa</taxon>
        <taxon>Mollusca</taxon>
        <taxon>Gastropoda</taxon>
        <taxon>Heterobranchia</taxon>
        <taxon>Euthyneura</taxon>
        <taxon>Panpulmonata</taxon>
        <taxon>Sacoglossa</taxon>
        <taxon>Placobranchoidea</taxon>
        <taxon>Plakobranchidae</taxon>
        <taxon>Plakobranchus</taxon>
    </lineage>
</organism>
<protein>
    <submittedName>
        <fullName evidence="1">Uncharacterized protein</fullName>
    </submittedName>
</protein>
<proteinExistence type="predicted"/>
<dbReference type="EMBL" id="BLXT01006566">
    <property type="protein sequence ID" value="GFO32103.1"/>
    <property type="molecule type" value="Genomic_DNA"/>
</dbReference>
<evidence type="ECO:0000313" key="1">
    <source>
        <dbReference type="EMBL" id="GFO32103.1"/>
    </source>
</evidence>
<name>A0AAV4CKD0_9GAST</name>
<gene>
    <name evidence="1" type="ORF">PoB_005860800</name>
</gene>
<accession>A0AAV4CKD0</accession>